<gene>
    <name evidence="2" type="ORF">GPUH_LOCUS26418</name>
</gene>
<proteinExistence type="predicted"/>
<dbReference type="EMBL" id="UYRT01110732">
    <property type="protein sequence ID" value="VDN45530.1"/>
    <property type="molecule type" value="Genomic_DNA"/>
</dbReference>
<feature type="signal peptide" evidence="1">
    <location>
        <begin position="1"/>
        <end position="32"/>
    </location>
</feature>
<evidence type="ECO:0000313" key="3">
    <source>
        <dbReference type="Proteomes" id="UP000271098"/>
    </source>
</evidence>
<keyword evidence="3" id="KW-1185">Reference proteome</keyword>
<accession>A0A183EZM7</accession>
<name>A0A183EZM7_9BILA</name>
<dbReference type="Proteomes" id="UP000271098">
    <property type="component" value="Unassembled WGS sequence"/>
</dbReference>
<feature type="chain" id="PRO_5043139321" evidence="1">
    <location>
        <begin position="33"/>
        <end position="117"/>
    </location>
</feature>
<evidence type="ECO:0000313" key="2">
    <source>
        <dbReference type="EMBL" id="VDN45530.1"/>
    </source>
</evidence>
<evidence type="ECO:0000256" key="1">
    <source>
        <dbReference type="SAM" id="SignalP"/>
    </source>
</evidence>
<dbReference type="AlphaFoldDB" id="A0A183EZM7"/>
<dbReference type="OrthoDB" id="14187at2759"/>
<reference evidence="2 3" key="2">
    <citation type="submission" date="2018-11" db="EMBL/GenBank/DDBJ databases">
        <authorList>
            <consortium name="Pathogen Informatics"/>
        </authorList>
    </citation>
    <scope>NUCLEOTIDE SEQUENCE [LARGE SCALE GENOMIC DNA]</scope>
</reference>
<keyword evidence="1" id="KW-0732">Signal</keyword>
<dbReference type="WBParaSite" id="GPUH_0002644801-mRNA-1">
    <property type="protein sequence ID" value="GPUH_0002644801-mRNA-1"/>
    <property type="gene ID" value="GPUH_0002644801"/>
</dbReference>
<protein>
    <submittedName>
        <fullName evidence="4">Anti-sigma factor</fullName>
    </submittedName>
</protein>
<organism evidence="4">
    <name type="scientific">Gongylonema pulchrum</name>
    <dbReference type="NCBI Taxonomy" id="637853"/>
    <lineage>
        <taxon>Eukaryota</taxon>
        <taxon>Metazoa</taxon>
        <taxon>Ecdysozoa</taxon>
        <taxon>Nematoda</taxon>
        <taxon>Chromadorea</taxon>
        <taxon>Rhabditida</taxon>
        <taxon>Spirurina</taxon>
        <taxon>Spiruromorpha</taxon>
        <taxon>Spiruroidea</taxon>
        <taxon>Gongylonematidae</taxon>
        <taxon>Gongylonema</taxon>
    </lineage>
</organism>
<reference evidence="4" key="1">
    <citation type="submission" date="2016-06" db="UniProtKB">
        <authorList>
            <consortium name="WormBaseParasite"/>
        </authorList>
    </citation>
    <scope>IDENTIFICATION</scope>
</reference>
<evidence type="ECO:0000313" key="4">
    <source>
        <dbReference type="WBParaSite" id="GPUH_0002644801-mRNA-1"/>
    </source>
</evidence>
<sequence>MVYRRVSLGMLHQDKVLLALLLMRILLKGTTDEPSYQLEIDHLLGRSEMFAFQKGSDSGSVHGLTAQQMSALSQLSRLPNFNDVAKKVASSEQFGAWVLLDNPELDVPVIWAGDNKL</sequence>